<feature type="transmembrane region" description="Helical" evidence="1">
    <location>
        <begin position="106"/>
        <end position="127"/>
    </location>
</feature>
<feature type="transmembrane region" description="Helical" evidence="1">
    <location>
        <begin position="44"/>
        <end position="62"/>
    </location>
</feature>
<accession>A0ABY5DTQ0</accession>
<protein>
    <submittedName>
        <fullName evidence="3">HD domain-containing protein</fullName>
    </submittedName>
</protein>
<dbReference type="PROSITE" id="PS51832">
    <property type="entry name" value="HD_GYP"/>
    <property type="match status" value="1"/>
</dbReference>
<name>A0ABY5DTQ0_9ACTN</name>
<feature type="transmembrane region" description="Helical" evidence="1">
    <location>
        <begin position="174"/>
        <end position="195"/>
    </location>
</feature>
<dbReference type="CDD" id="cd00077">
    <property type="entry name" value="HDc"/>
    <property type="match status" value="1"/>
</dbReference>
<dbReference type="SUPFAM" id="SSF109604">
    <property type="entry name" value="HD-domain/PDEase-like"/>
    <property type="match status" value="1"/>
</dbReference>
<dbReference type="PANTHER" id="PTHR45228:SF4">
    <property type="entry name" value="LIPOPROTEIN"/>
    <property type="match status" value="1"/>
</dbReference>
<feature type="transmembrane region" description="Helical" evidence="1">
    <location>
        <begin position="74"/>
        <end position="100"/>
    </location>
</feature>
<keyword evidence="1" id="KW-0812">Transmembrane</keyword>
<keyword evidence="1" id="KW-0472">Membrane</keyword>
<feature type="transmembrane region" description="Helical" evidence="1">
    <location>
        <begin position="202"/>
        <end position="221"/>
    </location>
</feature>
<dbReference type="InterPro" id="IPR052020">
    <property type="entry name" value="Cyclic_di-GMP/3'3'-cGAMP_PDE"/>
</dbReference>
<evidence type="ECO:0000259" key="2">
    <source>
        <dbReference type="PROSITE" id="PS51832"/>
    </source>
</evidence>
<dbReference type="EMBL" id="CP098502">
    <property type="protein sequence ID" value="UTI64462.1"/>
    <property type="molecule type" value="Genomic_DNA"/>
</dbReference>
<feature type="domain" description="HD-GYP" evidence="2">
    <location>
        <begin position="230"/>
        <end position="424"/>
    </location>
</feature>
<dbReference type="RefSeq" id="WP_254571163.1">
    <property type="nucleotide sequence ID" value="NZ_CP098502.1"/>
</dbReference>
<organism evidence="3 4">
    <name type="scientific">Paraconexibacter antarcticus</name>
    <dbReference type="NCBI Taxonomy" id="2949664"/>
    <lineage>
        <taxon>Bacteria</taxon>
        <taxon>Bacillati</taxon>
        <taxon>Actinomycetota</taxon>
        <taxon>Thermoleophilia</taxon>
        <taxon>Solirubrobacterales</taxon>
        <taxon>Paraconexibacteraceae</taxon>
        <taxon>Paraconexibacter</taxon>
    </lineage>
</organism>
<feature type="transmembrane region" description="Helical" evidence="1">
    <location>
        <begin position="139"/>
        <end position="162"/>
    </location>
</feature>
<proteinExistence type="predicted"/>
<gene>
    <name evidence="3" type="ORF">NBH00_24380</name>
</gene>
<dbReference type="InterPro" id="IPR003607">
    <property type="entry name" value="HD/PDEase_dom"/>
</dbReference>
<keyword evidence="1" id="KW-1133">Transmembrane helix</keyword>
<dbReference type="Pfam" id="PF13487">
    <property type="entry name" value="HD_5"/>
    <property type="match status" value="1"/>
</dbReference>
<dbReference type="SMART" id="SM00471">
    <property type="entry name" value="HDc"/>
    <property type="match status" value="1"/>
</dbReference>
<evidence type="ECO:0000256" key="1">
    <source>
        <dbReference type="SAM" id="Phobius"/>
    </source>
</evidence>
<reference evidence="3 4" key="1">
    <citation type="submission" date="2022-06" db="EMBL/GenBank/DDBJ databases">
        <title>Paraconexibacter antarcticus.</title>
        <authorList>
            <person name="Kim C.S."/>
        </authorList>
    </citation>
    <scope>NUCLEOTIDE SEQUENCE [LARGE SCALE GENOMIC DNA]</scope>
    <source>
        <strain evidence="3 4">02-257</strain>
    </source>
</reference>
<dbReference type="PANTHER" id="PTHR45228">
    <property type="entry name" value="CYCLIC DI-GMP PHOSPHODIESTERASE TM_0186-RELATED"/>
    <property type="match status" value="1"/>
</dbReference>
<dbReference type="InterPro" id="IPR037522">
    <property type="entry name" value="HD_GYP_dom"/>
</dbReference>
<keyword evidence="4" id="KW-1185">Reference proteome</keyword>
<sequence length="443" mass="47114">MSTPAPARRDSPVPRPVLASAISALLLLGSVAWAVVTADAFPPVAAILLAAACASEILAVRFPGRFVVTGWDWCYLLAIFFPGGAAAIAGVVAATLAGWLFDRYRLPSLLLNLAAVAGPVVVGSLLFDHLDGPLGFLPATVAATLAVIGLHIVVAFGLIGLLDGVRLTRSLGRARTIAVPFGLQAAFAIGLAGVYRRYGVEAVFVAVVFGGAFVYMTQLLVVARERATAHANLSWGVLSGLIRTLEMRDPRSARHCAAVARFSRDIARAAGLSKADQDLAHTAGLLHDIGKFALSDRVLDGDGLTEADWRAIRRHPAIGADLLKDISVYGPVGEIVGAHHERWDGRGYPNRIAGEDIPEIARIVAVAEVYDTLTAPDTYRTPKNSFEALNTLREASGRQFDPRFVEALATVLAGRDVAYRHADDADFDAELDIQRRMSEAAST</sequence>
<dbReference type="Gene3D" id="1.10.3210.10">
    <property type="entry name" value="Hypothetical protein af1432"/>
    <property type="match status" value="1"/>
</dbReference>
<dbReference type="NCBIfam" id="TIGR00277">
    <property type="entry name" value="HDIG"/>
    <property type="match status" value="1"/>
</dbReference>
<dbReference type="InterPro" id="IPR006675">
    <property type="entry name" value="HDIG_dom"/>
</dbReference>
<dbReference type="Proteomes" id="UP001056035">
    <property type="component" value="Chromosome"/>
</dbReference>
<evidence type="ECO:0000313" key="4">
    <source>
        <dbReference type="Proteomes" id="UP001056035"/>
    </source>
</evidence>
<evidence type="ECO:0000313" key="3">
    <source>
        <dbReference type="EMBL" id="UTI64462.1"/>
    </source>
</evidence>